<protein>
    <submittedName>
        <fullName evidence="3">Helix-turn-helix protein</fullName>
    </submittedName>
</protein>
<evidence type="ECO:0000313" key="4">
    <source>
        <dbReference type="Proteomes" id="UP000295773"/>
    </source>
</evidence>
<dbReference type="SUPFAM" id="SSF47413">
    <property type="entry name" value="lambda repressor-like DNA-binding domains"/>
    <property type="match status" value="1"/>
</dbReference>
<keyword evidence="4" id="KW-1185">Reference proteome</keyword>
<dbReference type="InterPro" id="IPR010982">
    <property type="entry name" value="Lambda_DNA-bd_dom_sf"/>
</dbReference>
<organism evidence="3 4">
    <name type="scientific">Longicatena caecimuris</name>
    <dbReference type="NCBI Taxonomy" id="1796635"/>
    <lineage>
        <taxon>Bacteria</taxon>
        <taxon>Bacillati</taxon>
        <taxon>Bacillota</taxon>
        <taxon>Erysipelotrichia</taxon>
        <taxon>Erysipelotrichales</taxon>
        <taxon>Erysipelotrichaceae</taxon>
        <taxon>Longicatena</taxon>
    </lineage>
</organism>
<comment type="caution">
    <text evidence="3">The sequence shown here is derived from an EMBL/GenBank/DDBJ whole genome shotgun (WGS) entry which is preliminary data.</text>
</comment>
<gene>
    <name evidence="3" type="ORF">EDD61_11734</name>
</gene>
<feature type="transmembrane region" description="Helical" evidence="1">
    <location>
        <begin position="165"/>
        <end position="185"/>
    </location>
</feature>
<dbReference type="Proteomes" id="UP000295773">
    <property type="component" value="Unassembled WGS sequence"/>
</dbReference>
<dbReference type="RefSeq" id="WP_132225236.1">
    <property type="nucleotide sequence ID" value="NZ_JANKBG010000016.1"/>
</dbReference>
<name>A0A4R3T9X2_9FIRM</name>
<dbReference type="Gene3D" id="1.10.260.40">
    <property type="entry name" value="lambda repressor-like DNA-binding domains"/>
    <property type="match status" value="1"/>
</dbReference>
<evidence type="ECO:0000259" key="2">
    <source>
        <dbReference type="PROSITE" id="PS50943"/>
    </source>
</evidence>
<feature type="transmembrane region" description="Helical" evidence="1">
    <location>
        <begin position="110"/>
        <end position="128"/>
    </location>
</feature>
<dbReference type="InterPro" id="IPR001387">
    <property type="entry name" value="Cro/C1-type_HTH"/>
</dbReference>
<dbReference type="Pfam" id="PF01381">
    <property type="entry name" value="HTH_3"/>
    <property type="match status" value="1"/>
</dbReference>
<dbReference type="SMART" id="SM00530">
    <property type="entry name" value="HTH_XRE"/>
    <property type="match status" value="1"/>
</dbReference>
<keyword evidence="1" id="KW-0472">Membrane</keyword>
<keyword evidence="1" id="KW-1133">Transmembrane helix</keyword>
<evidence type="ECO:0000313" key="3">
    <source>
        <dbReference type="EMBL" id="TCU57647.1"/>
    </source>
</evidence>
<feature type="transmembrane region" description="Helical" evidence="1">
    <location>
        <begin position="134"/>
        <end position="158"/>
    </location>
</feature>
<feature type="transmembrane region" description="Helical" evidence="1">
    <location>
        <begin position="191"/>
        <end position="212"/>
    </location>
</feature>
<dbReference type="GO" id="GO:0003677">
    <property type="term" value="F:DNA binding"/>
    <property type="evidence" value="ECO:0007669"/>
    <property type="project" value="InterPro"/>
</dbReference>
<keyword evidence="1" id="KW-0812">Transmembrane</keyword>
<dbReference type="PROSITE" id="PS50943">
    <property type="entry name" value="HTH_CROC1"/>
    <property type="match status" value="1"/>
</dbReference>
<dbReference type="EMBL" id="SMBP01000017">
    <property type="protein sequence ID" value="TCU57647.1"/>
    <property type="molecule type" value="Genomic_DNA"/>
</dbReference>
<dbReference type="CDD" id="cd00093">
    <property type="entry name" value="HTH_XRE"/>
    <property type="match status" value="1"/>
</dbReference>
<evidence type="ECO:0000256" key="1">
    <source>
        <dbReference type="SAM" id="Phobius"/>
    </source>
</evidence>
<feature type="domain" description="HTH cro/C1-type" evidence="2">
    <location>
        <begin position="7"/>
        <end position="60"/>
    </location>
</feature>
<dbReference type="AlphaFoldDB" id="A0A4R3T9X2"/>
<reference evidence="3 4" key="1">
    <citation type="submission" date="2019-03" db="EMBL/GenBank/DDBJ databases">
        <title>Genomic Encyclopedia of Type Strains, Phase IV (KMG-IV): sequencing the most valuable type-strain genomes for metagenomic binning, comparative biology and taxonomic classification.</title>
        <authorList>
            <person name="Goeker M."/>
        </authorList>
    </citation>
    <scope>NUCLEOTIDE SEQUENCE [LARGE SCALE GENOMIC DNA]</scope>
    <source>
        <strain evidence="3 4">DSM 29481</strain>
    </source>
</reference>
<proteinExistence type="predicted"/>
<sequence>MAFKKRLRAYRIAQKLSYEELALLCNVTPWTIRRWELGLGKANEEQMAKLIKLLHIPEEINENSMPIKQRKDKSTFFKGCEYTSSCKVFGIPLLAVQLGLGRNRNGKRRIAKGIIAIGNTAVGVISLGMMSFGILSFGLLSFGFLFCLGVLAIGVYALGALAIGYISVGTLAIGMYSIGVISIGFEVSFGIVAYGHLAIGTHAFGDTMLLLANKQGCFLDSTAMKTVMLLLAENDYPFLIRFLLTHIPICI</sequence>
<accession>A0A4R3T9X2</accession>